<dbReference type="Gene3D" id="3.40.50.880">
    <property type="match status" value="1"/>
</dbReference>
<name>A0A562K4D3_SPHWJ</name>
<reference evidence="2 3" key="1">
    <citation type="journal article" date="2015" name="Stand. Genomic Sci.">
        <title>Genomic Encyclopedia of Bacterial and Archaeal Type Strains, Phase III: the genomes of soil and plant-associated and newly described type strains.</title>
        <authorList>
            <person name="Whitman W.B."/>
            <person name="Woyke T."/>
            <person name="Klenk H.P."/>
            <person name="Zhou Y."/>
            <person name="Lilburn T.G."/>
            <person name="Beck B.J."/>
            <person name="De Vos P."/>
            <person name="Vandamme P."/>
            <person name="Eisen J.A."/>
            <person name="Garrity G."/>
            <person name="Hugenholtz P."/>
            <person name="Kyrpides N.C."/>
        </authorList>
    </citation>
    <scope>NUCLEOTIDE SEQUENCE [LARGE SCALE GENOMIC DNA]</scope>
    <source>
        <strain evidence="2 3">CGMCC 1.7748</strain>
    </source>
</reference>
<feature type="domain" description="Glutamine amidotransferase" evidence="1">
    <location>
        <begin position="29"/>
        <end position="184"/>
    </location>
</feature>
<dbReference type="InterPro" id="IPR044992">
    <property type="entry name" value="ChyE-like"/>
</dbReference>
<dbReference type="NCBIfam" id="NF005458">
    <property type="entry name" value="PRK07053.1"/>
    <property type="match status" value="1"/>
</dbReference>
<dbReference type="InterPro" id="IPR017926">
    <property type="entry name" value="GATASE"/>
</dbReference>
<dbReference type="RefSeq" id="WP_021246915.1">
    <property type="nucleotide sequence ID" value="NZ_JACIIY010000033.1"/>
</dbReference>
<dbReference type="PANTHER" id="PTHR42695">
    <property type="entry name" value="GLUTAMINE AMIDOTRANSFERASE YLR126C-RELATED"/>
    <property type="match status" value="1"/>
</dbReference>
<organism evidence="2 3">
    <name type="scientific">Sphingobium wenxiniae (strain DSM 21828 / CGMCC 1.7748 / JZ-1)</name>
    <dbReference type="NCBI Taxonomy" id="595605"/>
    <lineage>
        <taxon>Bacteria</taxon>
        <taxon>Pseudomonadati</taxon>
        <taxon>Pseudomonadota</taxon>
        <taxon>Alphaproteobacteria</taxon>
        <taxon>Sphingomonadales</taxon>
        <taxon>Sphingomonadaceae</taxon>
        <taxon>Sphingobium</taxon>
    </lineage>
</organism>
<comment type="caution">
    <text evidence="2">The sequence shown here is derived from an EMBL/GenBank/DDBJ whole genome shotgun (WGS) entry which is preliminary data.</text>
</comment>
<dbReference type="PROSITE" id="PS51273">
    <property type="entry name" value="GATASE_TYPE_1"/>
    <property type="match status" value="1"/>
</dbReference>
<gene>
    <name evidence="2" type="ORF">IQ35_03730</name>
</gene>
<dbReference type="CDD" id="cd01741">
    <property type="entry name" value="GATase1_1"/>
    <property type="match status" value="1"/>
</dbReference>
<evidence type="ECO:0000313" key="3">
    <source>
        <dbReference type="Proteomes" id="UP000316624"/>
    </source>
</evidence>
<evidence type="ECO:0000313" key="2">
    <source>
        <dbReference type="EMBL" id="TWH90084.1"/>
    </source>
</evidence>
<evidence type="ECO:0000259" key="1">
    <source>
        <dbReference type="Pfam" id="PF00117"/>
    </source>
</evidence>
<dbReference type="GO" id="GO:0005829">
    <property type="term" value="C:cytosol"/>
    <property type="evidence" value="ECO:0007669"/>
    <property type="project" value="TreeGrafter"/>
</dbReference>
<dbReference type="EMBL" id="VLKK01000027">
    <property type="protein sequence ID" value="TWH90084.1"/>
    <property type="molecule type" value="Genomic_DNA"/>
</dbReference>
<sequence length="234" mass="24802">MSKTVDAIRHIHFEDLGIFEAVLTAAGYEIHYYDLGVHDIAALDPMRADLLVVLGGPVGVYETQSYPFLVAERQILAARLAAHRPTLGLCLGAQQIAAALGAGVAPSGIKEIGFSELTLTEAGRVGPLRHLEGVPVLHWHGDAFQIPEGAVNLATTPLCATQGFAIGRNILGLQFHPEVDAGAGIERWLIGHASEIAAAGIDPCALRTDAAHFGPALRDAACRMLADWLRELAP</sequence>
<dbReference type="Proteomes" id="UP000316624">
    <property type="component" value="Unassembled WGS sequence"/>
</dbReference>
<keyword evidence="3" id="KW-1185">Reference proteome</keyword>
<dbReference type="SUPFAM" id="SSF52317">
    <property type="entry name" value="Class I glutamine amidotransferase-like"/>
    <property type="match status" value="1"/>
</dbReference>
<dbReference type="PANTHER" id="PTHR42695:SF5">
    <property type="entry name" value="GLUTAMINE AMIDOTRANSFERASE YLR126C-RELATED"/>
    <property type="match status" value="1"/>
</dbReference>
<dbReference type="AlphaFoldDB" id="A0A562K4D3"/>
<protein>
    <submittedName>
        <fullName evidence="2">GMP synthase (Glutamine-hydrolysing)</fullName>
    </submittedName>
</protein>
<dbReference type="InterPro" id="IPR029062">
    <property type="entry name" value="Class_I_gatase-like"/>
</dbReference>
<dbReference type="Pfam" id="PF00117">
    <property type="entry name" value="GATase"/>
    <property type="match status" value="1"/>
</dbReference>
<proteinExistence type="predicted"/>
<accession>A0A562K4D3</accession>